<keyword evidence="1" id="KW-1133">Transmembrane helix</keyword>
<keyword evidence="1" id="KW-0812">Transmembrane</keyword>
<evidence type="ECO:0000313" key="2">
    <source>
        <dbReference type="EMBL" id="PHJ21679.1"/>
    </source>
</evidence>
<name>A0A2C6KYM4_9APIC</name>
<feature type="transmembrane region" description="Helical" evidence="1">
    <location>
        <begin position="20"/>
        <end position="39"/>
    </location>
</feature>
<evidence type="ECO:0008006" key="4">
    <source>
        <dbReference type="Google" id="ProtNLM"/>
    </source>
</evidence>
<keyword evidence="1" id="KW-0472">Membrane</keyword>
<accession>A0A2C6KYM4</accession>
<feature type="transmembrane region" description="Helical" evidence="1">
    <location>
        <begin position="45"/>
        <end position="62"/>
    </location>
</feature>
<comment type="caution">
    <text evidence="2">The sequence shown here is derived from an EMBL/GenBank/DDBJ whole genome shotgun (WGS) entry which is preliminary data.</text>
</comment>
<dbReference type="AlphaFoldDB" id="A0A2C6KYM4"/>
<protein>
    <recommendedName>
        <fullName evidence="4">Transmembrane protein</fullName>
    </recommendedName>
</protein>
<dbReference type="RefSeq" id="XP_067923359.1">
    <property type="nucleotide sequence ID" value="XM_068064665.1"/>
</dbReference>
<evidence type="ECO:0000313" key="3">
    <source>
        <dbReference type="Proteomes" id="UP000221165"/>
    </source>
</evidence>
<evidence type="ECO:0000256" key="1">
    <source>
        <dbReference type="SAM" id="Phobius"/>
    </source>
</evidence>
<dbReference type="EMBL" id="MIGC01002090">
    <property type="protein sequence ID" value="PHJ21679.1"/>
    <property type="molecule type" value="Genomic_DNA"/>
</dbReference>
<dbReference type="Proteomes" id="UP000221165">
    <property type="component" value="Unassembled WGS sequence"/>
</dbReference>
<reference evidence="2 3" key="1">
    <citation type="journal article" date="2017" name="Int. J. Parasitol.">
        <title>The genome of the protozoan parasite Cystoisospora suis and a reverse vaccinology approach to identify vaccine candidates.</title>
        <authorList>
            <person name="Palmieri N."/>
            <person name="Shrestha A."/>
            <person name="Ruttkowski B."/>
            <person name="Beck T."/>
            <person name="Vogl C."/>
            <person name="Tomley F."/>
            <person name="Blake D.P."/>
            <person name="Joachim A."/>
        </authorList>
    </citation>
    <scope>NUCLEOTIDE SEQUENCE [LARGE SCALE GENOMIC DNA]</scope>
    <source>
        <strain evidence="2 3">Wien I</strain>
    </source>
</reference>
<gene>
    <name evidence="2" type="ORF">CSUI_004474</name>
</gene>
<sequence length="76" mass="8651">MRGERGFWGYSSRFLSLDRFLSSLLFFFCPSGNVTSSALLKKISFVTPFVFSGLMVFFPFTCSSGTEREHHFSPGY</sequence>
<keyword evidence="3" id="KW-1185">Reference proteome</keyword>
<dbReference type="VEuPathDB" id="ToxoDB:CSUI_004474"/>
<dbReference type="GeneID" id="94427876"/>
<proteinExistence type="predicted"/>
<organism evidence="2 3">
    <name type="scientific">Cystoisospora suis</name>
    <dbReference type="NCBI Taxonomy" id="483139"/>
    <lineage>
        <taxon>Eukaryota</taxon>
        <taxon>Sar</taxon>
        <taxon>Alveolata</taxon>
        <taxon>Apicomplexa</taxon>
        <taxon>Conoidasida</taxon>
        <taxon>Coccidia</taxon>
        <taxon>Eucoccidiorida</taxon>
        <taxon>Eimeriorina</taxon>
        <taxon>Sarcocystidae</taxon>
        <taxon>Cystoisospora</taxon>
    </lineage>
</organism>